<comment type="caution">
    <text evidence="1">The sequence shown here is derived from an EMBL/GenBank/DDBJ whole genome shotgun (WGS) entry which is preliminary data.</text>
</comment>
<keyword evidence="2" id="KW-1185">Reference proteome</keyword>
<dbReference type="EMBL" id="JBGMDY010000001">
    <property type="protein sequence ID" value="KAL2347139.1"/>
    <property type="molecule type" value="Genomic_DNA"/>
</dbReference>
<accession>A0ABD1NGA1</accession>
<sequence>MQMWWCKQREECVSHRATGLRVRARETTTVRWFAGTKVSLVESAEASATAAFAPRFVEIPSNITIACGYGARPNKLYS</sequence>
<protein>
    <submittedName>
        <fullName evidence="1">Uncharacterized protein</fullName>
    </submittedName>
</protein>
<evidence type="ECO:0000313" key="1">
    <source>
        <dbReference type="EMBL" id="KAL2347139.1"/>
    </source>
</evidence>
<proteinExistence type="predicted"/>
<name>A0ABD1NGA1_9FABA</name>
<dbReference type="AlphaFoldDB" id="A0ABD1NGA1"/>
<organism evidence="1 2">
    <name type="scientific">Flemingia macrophylla</name>
    <dbReference type="NCBI Taxonomy" id="520843"/>
    <lineage>
        <taxon>Eukaryota</taxon>
        <taxon>Viridiplantae</taxon>
        <taxon>Streptophyta</taxon>
        <taxon>Embryophyta</taxon>
        <taxon>Tracheophyta</taxon>
        <taxon>Spermatophyta</taxon>
        <taxon>Magnoliopsida</taxon>
        <taxon>eudicotyledons</taxon>
        <taxon>Gunneridae</taxon>
        <taxon>Pentapetalae</taxon>
        <taxon>rosids</taxon>
        <taxon>fabids</taxon>
        <taxon>Fabales</taxon>
        <taxon>Fabaceae</taxon>
        <taxon>Papilionoideae</taxon>
        <taxon>50 kb inversion clade</taxon>
        <taxon>NPAAA clade</taxon>
        <taxon>indigoferoid/millettioid clade</taxon>
        <taxon>Phaseoleae</taxon>
        <taxon>Flemingia</taxon>
    </lineage>
</organism>
<gene>
    <name evidence="1" type="ORF">Fmac_001139</name>
</gene>
<evidence type="ECO:0000313" key="2">
    <source>
        <dbReference type="Proteomes" id="UP001603857"/>
    </source>
</evidence>
<dbReference type="Proteomes" id="UP001603857">
    <property type="component" value="Unassembled WGS sequence"/>
</dbReference>
<reference evidence="1 2" key="1">
    <citation type="submission" date="2024-08" db="EMBL/GenBank/DDBJ databases">
        <title>Insights into the chromosomal genome structure of Flemingia macrophylla.</title>
        <authorList>
            <person name="Ding Y."/>
            <person name="Zhao Y."/>
            <person name="Bi W."/>
            <person name="Wu M."/>
            <person name="Zhao G."/>
            <person name="Gong Y."/>
            <person name="Li W."/>
            <person name="Zhang P."/>
        </authorList>
    </citation>
    <scope>NUCLEOTIDE SEQUENCE [LARGE SCALE GENOMIC DNA]</scope>
    <source>
        <strain evidence="1">DYQJB</strain>
        <tissue evidence="1">Leaf</tissue>
    </source>
</reference>